<dbReference type="PANTHER" id="PTHR30164:SF2">
    <property type="entry name" value="PROTEIN MTFA"/>
    <property type="match status" value="1"/>
</dbReference>
<dbReference type="Proteomes" id="UP000605990">
    <property type="component" value="Unassembled WGS sequence"/>
</dbReference>
<proteinExistence type="predicted"/>
<dbReference type="InterPro" id="IPR042252">
    <property type="entry name" value="MtfA_N"/>
</dbReference>
<dbReference type="SUPFAM" id="SSF55486">
    <property type="entry name" value="Metalloproteases ('zincins'), catalytic domain"/>
    <property type="match status" value="1"/>
</dbReference>
<evidence type="ECO:0000313" key="3">
    <source>
        <dbReference type="Proteomes" id="UP000605990"/>
    </source>
</evidence>
<dbReference type="InterPro" id="IPR010384">
    <property type="entry name" value="MtfA_fam"/>
</dbReference>
<dbReference type="CDD" id="cd20170">
    <property type="entry name" value="Peptidase_M90-like"/>
    <property type="match status" value="1"/>
</dbReference>
<dbReference type="InterPro" id="IPR024079">
    <property type="entry name" value="MetalloPept_cat_dom_sf"/>
</dbReference>
<sequence length="288" mass="34554">MQEIPVLEREYTIAEFFVMFLLLAPIVFGYCYFMLYVVEIIYQRNFKKPLIVFGHIFNKKISESDKMILKNNSQFYQKLKPKYKIYFEHRVATFIEKTEFSTRDISINQEMKLSIAAVYIQLTFGMKNYLNKLIQQIIIYPNVYLSTHTDEYYKGEFNPKLKTIVFSWSDFKSGIDIKNDNLNLGLHEFTHALHFQTLKSDKPTHVLFNESLRNLFLSFSNETLRQDLLNSGFLREYAFENQYEFVAVLLEHFFESPEEFKLKFPEVYLKVKQMINYNENYFITHLQS</sequence>
<dbReference type="Gene3D" id="1.10.472.150">
    <property type="entry name" value="Glucose-regulated metallo-peptidase M90, N-terminal domain"/>
    <property type="match status" value="1"/>
</dbReference>
<dbReference type="EMBL" id="JACRUN010000006">
    <property type="protein sequence ID" value="MBC5835375.1"/>
    <property type="molecule type" value="Genomic_DNA"/>
</dbReference>
<name>A0ABR7J007_9FLAO</name>
<keyword evidence="1" id="KW-0472">Membrane</keyword>
<dbReference type="PANTHER" id="PTHR30164">
    <property type="entry name" value="MTFA PEPTIDASE"/>
    <property type="match status" value="1"/>
</dbReference>
<keyword evidence="1" id="KW-0812">Transmembrane</keyword>
<comment type="caution">
    <text evidence="2">The sequence shown here is derived from an EMBL/GenBank/DDBJ whole genome shotgun (WGS) entry which is preliminary data.</text>
</comment>
<dbReference type="Gene3D" id="3.40.390.10">
    <property type="entry name" value="Collagenase (Catalytic Domain)"/>
    <property type="match status" value="1"/>
</dbReference>
<keyword evidence="3" id="KW-1185">Reference proteome</keyword>
<dbReference type="RefSeq" id="WP_166125804.1">
    <property type="nucleotide sequence ID" value="NZ_JAANOQ010000002.1"/>
</dbReference>
<gene>
    <name evidence="2" type="ORF">H8R27_10820</name>
</gene>
<protein>
    <submittedName>
        <fullName evidence="2">Zinc-dependent peptidase</fullName>
    </submittedName>
</protein>
<feature type="transmembrane region" description="Helical" evidence="1">
    <location>
        <begin position="16"/>
        <end position="38"/>
    </location>
</feature>
<dbReference type="Pfam" id="PF06167">
    <property type="entry name" value="Peptidase_M90"/>
    <property type="match status" value="1"/>
</dbReference>
<keyword evidence="1" id="KW-1133">Transmembrane helix</keyword>
<organism evidence="2 3">
    <name type="scientific">Flavobacterium bernardetii</name>
    <dbReference type="NCBI Taxonomy" id="2813823"/>
    <lineage>
        <taxon>Bacteria</taxon>
        <taxon>Pseudomonadati</taxon>
        <taxon>Bacteroidota</taxon>
        <taxon>Flavobacteriia</taxon>
        <taxon>Flavobacteriales</taxon>
        <taxon>Flavobacteriaceae</taxon>
        <taxon>Flavobacterium</taxon>
    </lineage>
</organism>
<evidence type="ECO:0000256" key="1">
    <source>
        <dbReference type="SAM" id="Phobius"/>
    </source>
</evidence>
<reference evidence="2 3" key="1">
    <citation type="submission" date="2020-08" db="EMBL/GenBank/DDBJ databases">
        <title>Description of novel Flavobacterium F-408 isolate.</title>
        <authorList>
            <person name="Saticioglu I.B."/>
            <person name="Duman M."/>
            <person name="Altun S."/>
        </authorList>
    </citation>
    <scope>NUCLEOTIDE SEQUENCE [LARGE SCALE GENOMIC DNA]</scope>
    <source>
        <strain evidence="2 3">F-408</strain>
    </source>
</reference>
<accession>A0ABR7J007</accession>
<evidence type="ECO:0000313" key="2">
    <source>
        <dbReference type="EMBL" id="MBC5835375.1"/>
    </source>
</evidence>